<dbReference type="InterPro" id="IPR011527">
    <property type="entry name" value="ABC1_TM_dom"/>
</dbReference>
<dbReference type="Gene3D" id="3.40.50.300">
    <property type="entry name" value="P-loop containing nucleotide triphosphate hydrolases"/>
    <property type="match status" value="2"/>
</dbReference>
<evidence type="ECO:0000259" key="16">
    <source>
        <dbReference type="PROSITE" id="PS50929"/>
    </source>
</evidence>
<evidence type="ECO:0000256" key="11">
    <source>
        <dbReference type="ARBA" id="ARBA00023136"/>
    </source>
</evidence>
<dbReference type="Gene3D" id="1.20.1560.10">
    <property type="entry name" value="ABC transporter type 1, transmembrane domain"/>
    <property type="match status" value="1"/>
</dbReference>
<feature type="transmembrane region" description="Helical" evidence="14">
    <location>
        <begin position="959"/>
        <end position="984"/>
    </location>
</feature>
<dbReference type="GO" id="GO:0005524">
    <property type="term" value="F:ATP binding"/>
    <property type="evidence" value="ECO:0007669"/>
    <property type="project" value="UniProtKB-KW"/>
</dbReference>
<feature type="domain" description="ABC transporter" evidence="15">
    <location>
        <begin position="368"/>
        <end position="604"/>
    </location>
</feature>
<dbReference type="InterPro" id="IPR003593">
    <property type="entry name" value="AAA+_ATPase"/>
</dbReference>
<dbReference type="GO" id="GO:0005743">
    <property type="term" value="C:mitochondrial inner membrane"/>
    <property type="evidence" value="ECO:0007669"/>
    <property type="project" value="TreeGrafter"/>
</dbReference>
<keyword evidence="7" id="KW-0547">Nucleotide-binding</keyword>
<feature type="transmembrane region" description="Helical" evidence="14">
    <location>
        <begin position="700"/>
        <end position="722"/>
    </location>
</feature>
<evidence type="ECO:0000256" key="9">
    <source>
        <dbReference type="ARBA" id="ARBA00022967"/>
    </source>
</evidence>
<evidence type="ECO:0000256" key="14">
    <source>
        <dbReference type="SAM" id="Phobius"/>
    </source>
</evidence>
<feature type="domain" description="ABC transmembrane type-1" evidence="16">
    <location>
        <begin position="39"/>
        <end position="333"/>
    </location>
</feature>
<feature type="transmembrane region" description="Helical" evidence="14">
    <location>
        <begin position="93"/>
        <end position="116"/>
    </location>
</feature>
<dbReference type="PROSITE" id="PS50929">
    <property type="entry name" value="ABC_TM1F"/>
    <property type="match status" value="2"/>
</dbReference>
<feature type="transmembrane region" description="Helical" evidence="14">
    <location>
        <begin position="928"/>
        <end position="953"/>
    </location>
</feature>
<protein>
    <recommendedName>
        <fullName evidence="3">ABC-type xenobiotic transporter</fullName>
        <ecNumber evidence="3">7.6.2.2</ecNumber>
    </recommendedName>
</protein>
<dbReference type="SUPFAM" id="SSF90123">
    <property type="entry name" value="ABC transporter transmembrane region"/>
    <property type="match status" value="2"/>
</dbReference>
<dbReference type="AlphaFoldDB" id="A0AA36HCU8"/>
<dbReference type="Proteomes" id="UP001176961">
    <property type="component" value="Unassembled WGS sequence"/>
</dbReference>
<feature type="transmembrane region" description="Helical" evidence="14">
    <location>
        <begin position="268"/>
        <end position="292"/>
    </location>
</feature>
<evidence type="ECO:0000256" key="7">
    <source>
        <dbReference type="ARBA" id="ARBA00022741"/>
    </source>
</evidence>
<evidence type="ECO:0000256" key="13">
    <source>
        <dbReference type="ARBA" id="ARBA00034018"/>
    </source>
</evidence>
<keyword evidence="9" id="KW-1278">Translocase</keyword>
<keyword evidence="11 14" id="KW-0472">Membrane</keyword>
<evidence type="ECO:0000313" key="18">
    <source>
        <dbReference type="Proteomes" id="UP001176961"/>
    </source>
</evidence>
<reference evidence="17" key="1">
    <citation type="submission" date="2023-07" db="EMBL/GenBank/DDBJ databases">
        <authorList>
            <consortium name="CYATHOMIX"/>
        </authorList>
    </citation>
    <scope>NUCLEOTIDE SEQUENCE</scope>
    <source>
        <strain evidence="17">N/A</strain>
    </source>
</reference>
<evidence type="ECO:0000256" key="4">
    <source>
        <dbReference type="ARBA" id="ARBA00022448"/>
    </source>
</evidence>
<dbReference type="Pfam" id="PF00664">
    <property type="entry name" value="ABC_membrane"/>
    <property type="match status" value="2"/>
</dbReference>
<dbReference type="CDD" id="cd03249">
    <property type="entry name" value="ABC_MTABC3_MDL1_MDL2"/>
    <property type="match status" value="2"/>
</dbReference>
<name>A0AA36HCU8_CYLNA</name>
<dbReference type="InterPro" id="IPR036640">
    <property type="entry name" value="ABC1_TM_sf"/>
</dbReference>
<evidence type="ECO:0000256" key="5">
    <source>
        <dbReference type="ARBA" id="ARBA00022692"/>
    </source>
</evidence>
<organism evidence="17 18">
    <name type="scientific">Cylicocyclus nassatus</name>
    <name type="common">Nematode worm</name>
    <dbReference type="NCBI Taxonomy" id="53992"/>
    <lineage>
        <taxon>Eukaryota</taxon>
        <taxon>Metazoa</taxon>
        <taxon>Ecdysozoa</taxon>
        <taxon>Nematoda</taxon>
        <taxon>Chromadorea</taxon>
        <taxon>Rhabditida</taxon>
        <taxon>Rhabditina</taxon>
        <taxon>Rhabditomorpha</taxon>
        <taxon>Strongyloidea</taxon>
        <taxon>Strongylidae</taxon>
        <taxon>Cylicocyclus</taxon>
    </lineage>
</organism>
<dbReference type="InterPro" id="IPR027417">
    <property type="entry name" value="P-loop_NTPase"/>
</dbReference>
<dbReference type="InterPro" id="IPR017871">
    <property type="entry name" value="ABC_transporter-like_CS"/>
</dbReference>
<comment type="subcellular location">
    <subcellularLocation>
        <location evidence="1">Membrane</location>
        <topology evidence="1">Multi-pass membrane protein</topology>
    </subcellularLocation>
</comment>
<dbReference type="Pfam" id="PF00005">
    <property type="entry name" value="ABC_tran"/>
    <property type="match status" value="2"/>
</dbReference>
<dbReference type="PANTHER" id="PTHR43394">
    <property type="entry name" value="ATP-DEPENDENT PERMEASE MDL1, MITOCHONDRIAL"/>
    <property type="match status" value="1"/>
</dbReference>
<evidence type="ECO:0000256" key="8">
    <source>
        <dbReference type="ARBA" id="ARBA00022840"/>
    </source>
</evidence>
<dbReference type="GO" id="GO:0016887">
    <property type="term" value="F:ATP hydrolysis activity"/>
    <property type="evidence" value="ECO:0007669"/>
    <property type="project" value="InterPro"/>
</dbReference>
<evidence type="ECO:0000256" key="1">
    <source>
        <dbReference type="ARBA" id="ARBA00004141"/>
    </source>
</evidence>
<dbReference type="PROSITE" id="PS50893">
    <property type="entry name" value="ABC_TRANSPORTER_2"/>
    <property type="match status" value="2"/>
</dbReference>
<dbReference type="CDD" id="cd18578">
    <property type="entry name" value="ABC_6TM_Pgp_ABCB1_D2_like"/>
    <property type="match status" value="1"/>
</dbReference>
<dbReference type="SMART" id="SM00382">
    <property type="entry name" value="AAA"/>
    <property type="match status" value="2"/>
</dbReference>
<keyword evidence="10 14" id="KW-1133">Transmembrane helix</keyword>
<keyword evidence="12" id="KW-0325">Glycoprotein</keyword>
<comment type="catalytic activity">
    <reaction evidence="13">
        <text>ATP + H2O + xenobioticSide 1 = ADP + phosphate + xenobioticSide 2.</text>
        <dbReference type="EC" id="7.6.2.2"/>
    </reaction>
</comment>
<dbReference type="InterPro" id="IPR003439">
    <property type="entry name" value="ABC_transporter-like_ATP-bd"/>
</dbReference>
<dbReference type="EC" id="7.6.2.2" evidence="3"/>
<dbReference type="CDD" id="cd18577">
    <property type="entry name" value="ABC_6TM_Pgp_ABCB1_D1_like"/>
    <property type="match status" value="1"/>
</dbReference>
<sequence>MKIKPLDHAHFSKRKKTPPKAGLLDVMRYSDYKDYLLLIGGILLNIVNGALLPMNTFIFRGLADTLITGERNLTESELNMDEFTSDVLYFCSLYFYLALLLLFFGYFSNACLLILCERRIHCIRKRYLRAVMRQDMSWFDTQQVGSLTNRMSSGAEKLKAGIGDKMGLLFSALGSFISGIALGFYLSWKMTLVMMFTVPVLLAAMIISAKMISRASKSETYAYSTAGGLANEVISGIRTVMSFNAQPFEIHRYEKELKTARKLGIHKGVILGVFAGLNVFLLFAAMAVAFWYGTILVVRGEISPGTVFAVFWAVFIGTRRFGDAIPQMGAILGAKLAAADIFAVIDRLPDIDSSKMEGFTPEEITGRLSFTNVHFTYPARPTVKILDDVSYEVNPGETVALVGHSGCGKSTMVGLLLRFYEQSAGIVALDGIPLRDYNIKWLRSVIGVVQQEPIIFSATVAENVRMGDDTFSDEDVEEACRMANALEFIKKLSEGFDTVIGEGAVQLSGGQKQRIAIARALIRQPQILLLDEATSALDTESERAVQEALNSARKDRTTLCIAHRLSTIRDADKIIVFDEGRIAEMGTHDELMAKENSIYKCMVKAQEISKGQEDTTLDDVNPAEIRRGVATEKPAVTEEDLKRKTSLARESARIRQSLISTVTNEQEWEIESAREELAEEGALEASLLDIFAYAKPELPLVAVALINTIIRGLTWPVFAIVYGKLFLLLSSSDTEAMAEGNLLNSMLFVALAVVAGATTFLSGALFGLTGEKMATRLRMDVFKNIMRQDASYFDDPKHNTGTLTSRLASDAQNVQAAIDQRLAETLQGVSALIAGMIVAFVFGWNVAPVGIATALILVIAQSSVTQYLKFRGQKDTESAIEASRIVTESITNAKTIQALCKEGFMYRAYSAAAREPHRRALVRGLWQSLSYGLANMYVMMNFAIAYAFGLWLIKNGWSTPFIVFQVIEALNMASYSMMSAASYFPEYIRARISAGIMFTMMRARPKIDNLSHQGEKPEIRGNVALRNVYFAYPNRRRALVLQGINILAKHGQTVALVGPSGCGKSTVIQLVERFYDAICGSVNVDNYDIRDLSIRHIRDFMALVGQEPTLFNMSIRDNIGYGLERCSQDMLEHAAQLANIHDFITSLPSGYDTLVGAKGSLLSGGQKQRIAIARAIVRDPRILLLDEATSALDTESEKVVQEALDRARQGRTCLVVAHRLSTIQNADEIVVCRDGRVAERGTHQTLLARKGIYYKLVERQNR</sequence>
<feature type="transmembrane region" description="Helical" evidence="14">
    <location>
        <begin position="167"/>
        <end position="186"/>
    </location>
</feature>
<feature type="transmembrane region" description="Helical" evidence="14">
    <location>
        <begin position="35"/>
        <end position="54"/>
    </location>
</feature>
<proteinExistence type="inferred from homology"/>
<comment type="similarity">
    <text evidence="2">Belongs to the ABC transporter superfamily. ABCB family. Multidrug resistance exporter (TC 3.A.1.201) subfamily.</text>
</comment>
<dbReference type="InterPro" id="IPR039421">
    <property type="entry name" value="Type_1_exporter"/>
</dbReference>
<evidence type="ECO:0000256" key="2">
    <source>
        <dbReference type="ARBA" id="ARBA00007577"/>
    </source>
</evidence>
<dbReference type="GO" id="GO:0008559">
    <property type="term" value="F:ABC-type xenobiotic transporter activity"/>
    <property type="evidence" value="ECO:0007669"/>
    <property type="project" value="UniProtKB-EC"/>
</dbReference>
<dbReference type="PROSITE" id="PS00211">
    <property type="entry name" value="ABC_TRANSPORTER_1"/>
    <property type="match status" value="2"/>
</dbReference>
<evidence type="ECO:0000256" key="6">
    <source>
        <dbReference type="ARBA" id="ARBA00022737"/>
    </source>
</evidence>
<evidence type="ECO:0000259" key="15">
    <source>
        <dbReference type="PROSITE" id="PS50893"/>
    </source>
</evidence>
<dbReference type="GO" id="GO:0015421">
    <property type="term" value="F:ABC-type oligopeptide transporter activity"/>
    <property type="evidence" value="ECO:0007669"/>
    <property type="project" value="TreeGrafter"/>
</dbReference>
<feature type="transmembrane region" description="Helical" evidence="14">
    <location>
        <begin position="742"/>
        <end position="768"/>
    </location>
</feature>
<evidence type="ECO:0000313" key="17">
    <source>
        <dbReference type="EMBL" id="CAJ0607905.1"/>
    </source>
</evidence>
<accession>A0AA36HCU8</accession>
<keyword evidence="5 14" id="KW-0812">Transmembrane</keyword>
<dbReference type="FunFam" id="3.40.50.300:FF:000479">
    <property type="entry name" value="Multidrug resistance protein 1A"/>
    <property type="match status" value="1"/>
</dbReference>
<keyword evidence="8" id="KW-0067">ATP-binding</keyword>
<feature type="transmembrane region" description="Helical" evidence="14">
    <location>
        <begin position="192"/>
        <end position="209"/>
    </location>
</feature>
<dbReference type="GO" id="GO:0090374">
    <property type="term" value="P:oligopeptide export from mitochondrion"/>
    <property type="evidence" value="ECO:0007669"/>
    <property type="project" value="TreeGrafter"/>
</dbReference>
<keyword evidence="6" id="KW-0677">Repeat</keyword>
<feature type="domain" description="ABC transporter" evidence="15">
    <location>
        <begin position="1023"/>
        <end position="1259"/>
    </location>
</feature>
<evidence type="ECO:0000256" key="3">
    <source>
        <dbReference type="ARBA" id="ARBA00012191"/>
    </source>
</evidence>
<dbReference type="FunFam" id="1.20.1560.10:FF:000018">
    <property type="entry name" value="ATP-binding cassette subfamily B member 11"/>
    <property type="match status" value="1"/>
</dbReference>
<feature type="transmembrane region" description="Helical" evidence="14">
    <location>
        <begin position="298"/>
        <end position="318"/>
    </location>
</feature>
<keyword evidence="18" id="KW-1185">Reference proteome</keyword>
<dbReference type="FunFam" id="1.20.1560.10:FF:000087">
    <property type="entry name" value="p-GlycoProtein related"/>
    <property type="match status" value="1"/>
</dbReference>
<evidence type="ECO:0000256" key="12">
    <source>
        <dbReference type="ARBA" id="ARBA00023180"/>
    </source>
</evidence>
<comment type="caution">
    <text evidence="17">The sequence shown here is derived from an EMBL/GenBank/DDBJ whole genome shotgun (WGS) entry which is preliminary data.</text>
</comment>
<evidence type="ECO:0000256" key="10">
    <source>
        <dbReference type="ARBA" id="ARBA00022989"/>
    </source>
</evidence>
<feature type="domain" description="ABC transmembrane type-1" evidence="16">
    <location>
        <begin position="708"/>
        <end position="989"/>
    </location>
</feature>
<dbReference type="FunFam" id="3.40.50.300:FF:001797">
    <property type="entry name" value="ABC transporter, putative"/>
    <property type="match status" value="1"/>
</dbReference>
<gene>
    <name evidence="17" type="ORF">CYNAS_LOCUS19888</name>
</gene>
<dbReference type="SUPFAM" id="SSF52540">
    <property type="entry name" value="P-loop containing nucleoside triphosphate hydrolases"/>
    <property type="match status" value="2"/>
</dbReference>
<dbReference type="EMBL" id="CATQJL010000316">
    <property type="protein sequence ID" value="CAJ0607905.1"/>
    <property type="molecule type" value="Genomic_DNA"/>
</dbReference>
<dbReference type="PANTHER" id="PTHR43394:SF27">
    <property type="entry name" value="ATP-DEPENDENT TRANSLOCASE ABCB1-LIKE"/>
    <property type="match status" value="1"/>
</dbReference>
<keyword evidence="4" id="KW-0813">Transport</keyword>